<accession>A0A284RHF8</accession>
<keyword evidence="2" id="KW-1185">Reference proteome</keyword>
<reference evidence="2" key="1">
    <citation type="journal article" date="2017" name="Nat. Ecol. Evol.">
        <title>Genome expansion and lineage-specific genetic innovations in the forest pathogenic fungi Armillaria.</title>
        <authorList>
            <person name="Sipos G."/>
            <person name="Prasanna A.N."/>
            <person name="Walter M.C."/>
            <person name="O'Connor E."/>
            <person name="Balint B."/>
            <person name="Krizsan K."/>
            <person name="Kiss B."/>
            <person name="Hess J."/>
            <person name="Varga T."/>
            <person name="Slot J."/>
            <person name="Riley R."/>
            <person name="Boka B."/>
            <person name="Rigling D."/>
            <person name="Barry K."/>
            <person name="Lee J."/>
            <person name="Mihaltcheva S."/>
            <person name="LaButti K."/>
            <person name="Lipzen A."/>
            <person name="Waldron R."/>
            <person name="Moloney N.M."/>
            <person name="Sperisen C."/>
            <person name="Kredics L."/>
            <person name="Vagvoelgyi C."/>
            <person name="Patrignani A."/>
            <person name="Fitzpatrick D."/>
            <person name="Nagy I."/>
            <person name="Doyle S."/>
            <person name="Anderson J.B."/>
            <person name="Grigoriev I.V."/>
            <person name="Gueldener U."/>
            <person name="Muensterkoetter M."/>
            <person name="Nagy L.G."/>
        </authorList>
    </citation>
    <scope>NUCLEOTIDE SEQUENCE [LARGE SCALE GENOMIC DNA]</scope>
    <source>
        <strain evidence="2">C18/9</strain>
    </source>
</reference>
<evidence type="ECO:0000313" key="1">
    <source>
        <dbReference type="EMBL" id="SJL08186.1"/>
    </source>
</evidence>
<sequence length="151" mass="17036">MSPTARPPSKVLSRTLLRMAVQYREIDEGCEEEMCLAKMMEFYEFVNFNSRMDAGHFLDLWNTTCSQSSSISLRNSTISNSSATFPGRPSISDRLHLRQIARATSILDSKCLYACQDLHHVLLLASDTLKNNVRADLDQTKATDILDSWTA</sequence>
<dbReference type="OrthoDB" id="10604259at2759"/>
<evidence type="ECO:0000313" key="2">
    <source>
        <dbReference type="Proteomes" id="UP000219338"/>
    </source>
</evidence>
<dbReference type="EMBL" id="FUEG01000009">
    <property type="protein sequence ID" value="SJL08186.1"/>
    <property type="molecule type" value="Genomic_DNA"/>
</dbReference>
<organism evidence="1 2">
    <name type="scientific">Armillaria ostoyae</name>
    <name type="common">Armillaria root rot fungus</name>
    <dbReference type="NCBI Taxonomy" id="47428"/>
    <lineage>
        <taxon>Eukaryota</taxon>
        <taxon>Fungi</taxon>
        <taxon>Dikarya</taxon>
        <taxon>Basidiomycota</taxon>
        <taxon>Agaricomycotina</taxon>
        <taxon>Agaricomycetes</taxon>
        <taxon>Agaricomycetidae</taxon>
        <taxon>Agaricales</taxon>
        <taxon>Marasmiineae</taxon>
        <taxon>Physalacriaceae</taxon>
        <taxon>Armillaria</taxon>
    </lineage>
</organism>
<name>A0A284RHF8_ARMOS</name>
<dbReference type="Proteomes" id="UP000219338">
    <property type="component" value="Unassembled WGS sequence"/>
</dbReference>
<protein>
    <submittedName>
        <fullName evidence="1">Uncharacterized protein</fullName>
    </submittedName>
</protein>
<proteinExistence type="predicted"/>
<gene>
    <name evidence="1" type="ORF">ARMOST_11549</name>
</gene>
<dbReference type="AlphaFoldDB" id="A0A284RHF8"/>